<proteinExistence type="predicted"/>
<comment type="caution">
    <text evidence="2">The sequence shown here is derived from an EMBL/GenBank/DDBJ whole genome shotgun (WGS) entry which is preliminary data.</text>
</comment>
<dbReference type="AlphaFoldDB" id="A0A8J4F5J0"/>
<gene>
    <name evidence="2" type="ORF">Vafri_15239</name>
</gene>
<name>A0A8J4F5J0_9CHLO</name>
<protein>
    <submittedName>
        <fullName evidence="2">Uncharacterized protein</fullName>
    </submittedName>
</protein>
<evidence type="ECO:0000256" key="1">
    <source>
        <dbReference type="SAM" id="MobiDB-lite"/>
    </source>
</evidence>
<keyword evidence="3" id="KW-1185">Reference proteome</keyword>
<feature type="region of interest" description="Disordered" evidence="1">
    <location>
        <begin position="74"/>
        <end position="96"/>
    </location>
</feature>
<feature type="compositionally biased region" description="Polar residues" evidence="1">
    <location>
        <begin position="74"/>
        <end position="94"/>
    </location>
</feature>
<organism evidence="2 3">
    <name type="scientific">Volvox africanus</name>
    <dbReference type="NCBI Taxonomy" id="51714"/>
    <lineage>
        <taxon>Eukaryota</taxon>
        <taxon>Viridiplantae</taxon>
        <taxon>Chlorophyta</taxon>
        <taxon>core chlorophytes</taxon>
        <taxon>Chlorophyceae</taxon>
        <taxon>CS clade</taxon>
        <taxon>Chlamydomonadales</taxon>
        <taxon>Volvocaceae</taxon>
        <taxon>Volvox</taxon>
    </lineage>
</organism>
<accession>A0A8J4F5J0</accession>
<evidence type="ECO:0000313" key="2">
    <source>
        <dbReference type="EMBL" id="GIL60711.1"/>
    </source>
</evidence>
<dbReference type="Proteomes" id="UP000747399">
    <property type="component" value="Unassembled WGS sequence"/>
</dbReference>
<sequence length="113" mass="12536">MRVCLRREHRRRPWRCLPDQPAEVLLREVEVVPSQLRVRGVQPLNLKTVPDLNRETSSEEGPTLAPAFAARYTSGSLSSREVSTAARNTASSAGLNEPLPQVMSFATAITERP</sequence>
<reference evidence="2" key="1">
    <citation type="journal article" date="2021" name="Proc. Natl. Acad. Sci. U.S.A.">
        <title>Three genomes in the algal genus Volvox reveal the fate of a haploid sex-determining region after a transition to homothallism.</title>
        <authorList>
            <person name="Yamamoto K."/>
            <person name="Hamaji T."/>
            <person name="Kawai-Toyooka H."/>
            <person name="Matsuzaki R."/>
            <person name="Takahashi F."/>
            <person name="Nishimura Y."/>
            <person name="Kawachi M."/>
            <person name="Noguchi H."/>
            <person name="Minakuchi Y."/>
            <person name="Umen J.G."/>
            <person name="Toyoda A."/>
            <person name="Nozaki H."/>
        </authorList>
    </citation>
    <scope>NUCLEOTIDE SEQUENCE</scope>
    <source>
        <strain evidence="2">NIES-3780</strain>
    </source>
</reference>
<evidence type="ECO:0000313" key="3">
    <source>
        <dbReference type="Proteomes" id="UP000747399"/>
    </source>
</evidence>
<dbReference type="EMBL" id="BNCO01000041">
    <property type="protein sequence ID" value="GIL60711.1"/>
    <property type="molecule type" value="Genomic_DNA"/>
</dbReference>